<feature type="active site" description="Nucleophile; methyl group acceptor from either O6-methylguanine or O4-methylthymine" evidence="11">
    <location>
        <position position="314"/>
    </location>
</feature>
<evidence type="ECO:0000256" key="3">
    <source>
        <dbReference type="ARBA" id="ARBA00022490"/>
    </source>
</evidence>
<dbReference type="Pfam" id="PF01035">
    <property type="entry name" value="DNA_binding_1"/>
    <property type="match status" value="1"/>
</dbReference>
<evidence type="ECO:0000256" key="9">
    <source>
        <dbReference type="ARBA" id="ARBA00049348"/>
    </source>
</evidence>
<dbReference type="FunFam" id="1.10.10.10:FF:000214">
    <property type="entry name" value="Methylated-DNA--protein-cysteine methyltransferase"/>
    <property type="match status" value="1"/>
</dbReference>
<keyword evidence="6 10" id="KW-0227">DNA damage</keyword>
<dbReference type="InterPro" id="IPR035451">
    <property type="entry name" value="Ada-like_dom_sf"/>
</dbReference>
<feature type="binding site" evidence="12">
    <location>
        <position position="38"/>
    </location>
    <ligand>
        <name>Zn(2+)</name>
        <dbReference type="ChEBI" id="CHEBI:29105"/>
    </ligand>
</feature>
<name>A0A0H1RME6_9HYPH</name>
<comment type="similarity">
    <text evidence="2 10">Belongs to the MGMT family.</text>
</comment>
<feature type="binding site" evidence="12">
    <location>
        <position position="34"/>
    </location>
    <ligand>
        <name>Zn(2+)</name>
        <dbReference type="ChEBI" id="CHEBI:29105"/>
    </ligand>
</feature>
<organism evidence="14 15">
    <name type="scientific">Microvirga vignae</name>
    <dbReference type="NCBI Taxonomy" id="1225564"/>
    <lineage>
        <taxon>Bacteria</taxon>
        <taxon>Pseudomonadati</taxon>
        <taxon>Pseudomonadota</taxon>
        <taxon>Alphaproteobacteria</taxon>
        <taxon>Hyphomicrobiales</taxon>
        <taxon>Methylobacteriaceae</taxon>
        <taxon>Microvirga</taxon>
    </lineage>
</organism>
<evidence type="ECO:0000256" key="6">
    <source>
        <dbReference type="ARBA" id="ARBA00022763"/>
    </source>
</evidence>
<dbReference type="PIRSF" id="PIRSF000409">
    <property type="entry name" value="Ada"/>
    <property type="match status" value="1"/>
</dbReference>
<comment type="miscellaneous">
    <text evidence="10">This enzyme catalyzes only one turnover and therefore is not strictly catalytic. According to one definition, an enzyme is a biocatalyst that acts repeatedly and over many reaction cycles.</text>
</comment>
<evidence type="ECO:0000256" key="1">
    <source>
        <dbReference type="ARBA" id="ARBA00001286"/>
    </source>
</evidence>
<evidence type="ECO:0000256" key="5">
    <source>
        <dbReference type="ARBA" id="ARBA00022679"/>
    </source>
</evidence>
<evidence type="ECO:0000256" key="8">
    <source>
        <dbReference type="ARBA" id="ARBA00023204"/>
    </source>
</evidence>
<gene>
    <name evidence="14" type="ORF">AA309_07110</name>
</gene>
<dbReference type="GO" id="GO:0032259">
    <property type="term" value="P:methylation"/>
    <property type="evidence" value="ECO:0007669"/>
    <property type="project" value="UniProtKB-KW"/>
</dbReference>
<comment type="cofactor">
    <cofactor evidence="12">
        <name>Zn(2+)</name>
        <dbReference type="ChEBI" id="CHEBI:29105"/>
    </cofactor>
    <text evidence="12">Binds 1 zinc ion per subunit.</text>
</comment>
<reference evidence="14 15" key="1">
    <citation type="submission" date="2015-05" db="EMBL/GenBank/DDBJ databases">
        <title>Draft genome sequence of Microvirga vignae strain BR3299, a novel nitrogen fixing bacteria isolated from Brazil semi-aired region.</title>
        <authorList>
            <person name="Zilli J.E."/>
            <person name="Passos S.R."/>
            <person name="Leite J."/>
            <person name="Baldani J.I."/>
            <person name="Xavier G.R."/>
            <person name="Rumjaneck N.G."/>
            <person name="Simoes-Araujo J.L."/>
        </authorList>
    </citation>
    <scope>NUCLEOTIDE SEQUENCE [LARGE SCALE GENOMIC DNA]</scope>
    <source>
        <strain evidence="14 15">BR3299</strain>
    </source>
</reference>
<dbReference type="STRING" id="1225564.AA309_07110"/>
<evidence type="ECO:0000259" key="13">
    <source>
        <dbReference type="PROSITE" id="PS01124"/>
    </source>
</evidence>
<dbReference type="InterPro" id="IPR036217">
    <property type="entry name" value="MethylDNA_cys_MeTrfase_DNAb"/>
</dbReference>
<keyword evidence="4 10" id="KW-0489">Methyltransferase</keyword>
<keyword evidence="7" id="KW-0010">Activator</keyword>
<keyword evidence="12" id="KW-0479">Metal-binding</keyword>
<dbReference type="GO" id="GO:0005737">
    <property type="term" value="C:cytoplasm"/>
    <property type="evidence" value="ECO:0007669"/>
    <property type="project" value="UniProtKB-SubCell"/>
</dbReference>
<dbReference type="PANTHER" id="PTHR10815">
    <property type="entry name" value="METHYLATED-DNA--PROTEIN-CYSTEINE METHYLTRANSFERASE"/>
    <property type="match status" value="1"/>
</dbReference>
<keyword evidence="12" id="KW-0862">Zinc</keyword>
<dbReference type="SUPFAM" id="SSF53155">
    <property type="entry name" value="Methylated DNA-protein cysteine methyltransferase domain"/>
    <property type="match status" value="1"/>
</dbReference>
<keyword evidence="15" id="KW-1185">Reference proteome</keyword>
<dbReference type="SMART" id="SM00342">
    <property type="entry name" value="HTH_ARAC"/>
    <property type="match status" value="1"/>
</dbReference>
<dbReference type="RefSeq" id="WP_047188309.1">
    <property type="nucleotide sequence ID" value="NZ_LCYG01000017.1"/>
</dbReference>
<dbReference type="EC" id="2.1.1.63" evidence="10"/>
<feature type="binding site" evidence="12">
    <location>
        <position position="68"/>
    </location>
    <ligand>
        <name>Zn(2+)</name>
        <dbReference type="ChEBI" id="CHEBI:29105"/>
    </ligand>
</feature>
<dbReference type="InterPro" id="IPR016221">
    <property type="entry name" value="Bifunct_regulatory_prot_Ada"/>
</dbReference>
<evidence type="ECO:0000256" key="12">
    <source>
        <dbReference type="PIRSR" id="PIRSR000409-3"/>
    </source>
</evidence>
<dbReference type="Gene3D" id="1.10.10.60">
    <property type="entry name" value="Homeodomain-like"/>
    <property type="match status" value="1"/>
</dbReference>
<dbReference type="GO" id="GO:0003908">
    <property type="term" value="F:methylated-DNA-[protein]-cysteine S-methyltransferase activity"/>
    <property type="evidence" value="ECO:0007669"/>
    <property type="project" value="UniProtKB-UniRule"/>
</dbReference>
<dbReference type="SUPFAM" id="SSF46767">
    <property type="entry name" value="Methylated DNA-protein cysteine methyltransferase, C-terminal domain"/>
    <property type="match status" value="1"/>
</dbReference>
<dbReference type="InterPro" id="IPR004026">
    <property type="entry name" value="Ada_DNA_repair_Zn-bd"/>
</dbReference>
<dbReference type="InterPro" id="IPR014048">
    <property type="entry name" value="MethylDNA_cys_MeTrfase_DNA-bd"/>
</dbReference>
<dbReference type="InterPro" id="IPR036388">
    <property type="entry name" value="WH-like_DNA-bd_sf"/>
</dbReference>
<proteinExistence type="inferred from homology"/>
<feature type="domain" description="HTH araC/xylS-type" evidence="13">
    <location>
        <begin position="102"/>
        <end position="178"/>
    </location>
</feature>
<feature type="binding site" evidence="12">
    <location>
        <position position="65"/>
    </location>
    <ligand>
        <name>Zn(2+)</name>
        <dbReference type="ChEBI" id="CHEBI:29105"/>
    </ligand>
</feature>
<dbReference type="GO" id="GO:0003700">
    <property type="term" value="F:DNA-binding transcription factor activity"/>
    <property type="evidence" value="ECO:0007669"/>
    <property type="project" value="InterPro"/>
</dbReference>
<feature type="active site" description="Nucleophile; methyl group acceptor from methylphosphotriester" evidence="11">
    <location>
        <position position="34"/>
    </location>
</feature>
<dbReference type="Gene3D" id="1.10.10.10">
    <property type="entry name" value="Winged helix-like DNA-binding domain superfamily/Winged helix DNA-binding domain"/>
    <property type="match status" value="1"/>
</dbReference>
<evidence type="ECO:0000256" key="7">
    <source>
        <dbReference type="ARBA" id="ARBA00023159"/>
    </source>
</evidence>
<comment type="catalytic activity">
    <reaction evidence="9 10">
        <text>a 6-O-methyl-2'-deoxyguanosine in DNA + L-cysteinyl-[protein] = S-methyl-L-cysteinyl-[protein] + a 2'-deoxyguanosine in DNA</text>
        <dbReference type="Rhea" id="RHEA:24000"/>
        <dbReference type="Rhea" id="RHEA-COMP:10131"/>
        <dbReference type="Rhea" id="RHEA-COMP:10132"/>
        <dbReference type="Rhea" id="RHEA-COMP:11367"/>
        <dbReference type="Rhea" id="RHEA-COMP:11368"/>
        <dbReference type="ChEBI" id="CHEBI:29950"/>
        <dbReference type="ChEBI" id="CHEBI:82612"/>
        <dbReference type="ChEBI" id="CHEBI:85445"/>
        <dbReference type="ChEBI" id="CHEBI:85448"/>
        <dbReference type="EC" id="2.1.1.63"/>
    </reaction>
</comment>
<evidence type="ECO:0000256" key="4">
    <source>
        <dbReference type="ARBA" id="ARBA00022603"/>
    </source>
</evidence>
<dbReference type="AlphaFoldDB" id="A0A0H1RME6"/>
<dbReference type="InterPro" id="IPR036631">
    <property type="entry name" value="MGMT_N_sf"/>
</dbReference>
<dbReference type="GO" id="GO:0006307">
    <property type="term" value="P:DNA alkylation repair"/>
    <property type="evidence" value="ECO:0007669"/>
    <property type="project" value="UniProtKB-UniRule"/>
</dbReference>
<dbReference type="CDD" id="cd06445">
    <property type="entry name" value="ATase"/>
    <property type="match status" value="1"/>
</dbReference>
<dbReference type="Proteomes" id="UP000035489">
    <property type="component" value="Unassembled WGS sequence"/>
</dbReference>
<keyword evidence="8 10" id="KW-0234">DNA repair</keyword>
<dbReference type="PANTHER" id="PTHR10815:SF5">
    <property type="entry name" value="METHYLATED-DNA--PROTEIN-CYSTEINE METHYLTRANSFERASE"/>
    <property type="match status" value="1"/>
</dbReference>
<dbReference type="InterPro" id="IPR018060">
    <property type="entry name" value="HTH_AraC"/>
</dbReference>
<keyword evidence="5 10" id="KW-0808">Transferase</keyword>
<feature type="active site" description="Nucleophile; methyl group acceptor" evidence="10">
    <location>
        <position position="314"/>
    </location>
</feature>
<protein>
    <recommendedName>
        <fullName evidence="10">Methylated-DNA--protein-cysteine methyltransferase</fullName>
        <ecNumber evidence="10">2.1.1.63</ecNumber>
    </recommendedName>
    <alternativeName>
        <fullName evidence="10">6-O-methylguanine-DNA methyltransferase</fullName>
        <shortName evidence="10">MGMT</shortName>
    </alternativeName>
    <alternativeName>
        <fullName evidence="10">O-6-methylguanine-DNA-alkyltransferase</fullName>
    </alternativeName>
</protein>
<dbReference type="HAMAP" id="MF_00772">
    <property type="entry name" value="OGT"/>
    <property type="match status" value="1"/>
</dbReference>
<dbReference type="InterPro" id="IPR001497">
    <property type="entry name" value="MethylDNA_cys_MeTrfase_AS"/>
</dbReference>
<dbReference type="Gene3D" id="3.30.160.70">
    <property type="entry name" value="Methylated DNA-protein cysteine methyltransferase domain"/>
    <property type="match status" value="1"/>
</dbReference>
<dbReference type="Gene3D" id="3.40.10.10">
    <property type="entry name" value="DNA Methylphosphotriester Repair Domain"/>
    <property type="match status" value="1"/>
</dbReference>
<accession>A0A0H1RME6</accession>
<dbReference type="Pfam" id="PF02805">
    <property type="entry name" value="Ada_Zn_binding"/>
    <property type="match status" value="1"/>
</dbReference>
<dbReference type="SUPFAM" id="SSF57884">
    <property type="entry name" value="Ada DNA repair protein, N-terminal domain (N-Ada 10)"/>
    <property type="match status" value="1"/>
</dbReference>
<dbReference type="PROSITE" id="PS01124">
    <property type="entry name" value="HTH_ARAC_FAMILY_2"/>
    <property type="match status" value="1"/>
</dbReference>
<comment type="subcellular location">
    <subcellularLocation>
        <location evidence="10">Cytoplasm</location>
    </subcellularLocation>
</comment>
<dbReference type="PROSITE" id="PS00374">
    <property type="entry name" value="MGMT"/>
    <property type="match status" value="1"/>
</dbReference>
<evidence type="ECO:0000256" key="10">
    <source>
        <dbReference type="HAMAP-Rule" id="MF_00772"/>
    </source>
</evidence>
<evidence type="ECO:0000256" key="11">
    <source>
        <dbReference type="PIRSR" id="PIRSR000409-1"/>
    </source>
</evidence>
<comment type="catalytic activity">
    <reaction evidence="1 10">
        <text>a 4-O-methyl-thymidine in DNA + L-cysteinyl-[protein] = a thymidine in DNA + S-methyl-L-cysteinyl-[protein]</text>
        <dbReference type="Rhea" id="RHEA:53428"/>
        <dbReference type="Rhea" id="RHEA-COMP:10131"/>
        <dbReference type="Rhea" id="RHEA-COMP:10132"/>
        <dbReference type="Rhea" id="RHEA-COMP:13555"/>
        <dbReference type="Rhea" id="RHEA-COMP:13556"/>
        <dbReference type="ChEBI" id="CHEBI:29950"/>
        <dbReference type="ChEBI" id="CHEBI:82612"/>
        <dbReference type="ChEBI" id="CHEBI:137386"/>
        <dbReference type="ChEBI" id="CHEBI:137387"/>
        <dbReference type="EC" id="2.1.1.63"/>
    </reaction>
</comment>
<sequence>MLRDDDTLYTALIARDPSYEGFAYVGVRTTGIFCRLTCPARKPKRSNVVFFGSCEEAQEASFRPCLRCRPVDRQRPSSGAVETLRDRIKAEPERRWSTEDLKNLGYDPSTIRRAFRREYGVTFTQYARSHRLGLAVSRLQQGGSVMDAQLDAGYESGSGFREAIAKLVGDAPARATGRPILTAQWLDTPIGAMLAIVDDRGVQLLEFADRTALPTEINRLRTRVGPICFGNSPVLEELARQVETYFSGRLLTFGIPVVQRGSAFEATVWEALRQIPLGSTRSYGEIARSIGRPDAPRAVARANGANQVAIIVPCHRVIGADGSLTGYGGKIWRKKWLLEHERRMTGQAMPLAHDPAQAQLAL</sequence>
<comment type="function">
    <text evidence="10">Involved in the cellular defense against the biological effects of O6-methylguanine (O6-MeG) and O4-methylthymine (O4-MeT) in DNA. Repairs the methylated nucleobase in DNA by stoichiometrically transferring the methyl group to a cysteine residue in the enzyme. This is a suicide reaction: the enzyme is irreversibly inactivated.</text>
</comment>
<dbReference type="OrthoDB" id="9802228at2"/>
<dbReference type="EMBL" id="LCYG01000017">
    <property type="protein sequence ID" value="KLK93787.1"/>
    <property type="molecule type" value="Genomic_DNA"/>
</dbReference>
<dbReference type="NCBIfam" id="TIGR00589">
    <property type="entry name" value="ogt"/>
    <property type="match status" value="1"/>
</dbReference>
<evidence type="ECO:0000256" key="2">
    <source>
        <dbReference type="ARBA" id="ARBA00008711"/>
    </source>
</evidence>
<dbReference type="GO" id="GO:0043565">
    <property type="term" value="F:sequence-specific DNA binding"/>
    <property type="evidence" value="ECO:0007669"/>
    <property type="project" value="InterPro"/>
</dbReference>
<keyword evidence="3 10" id="KW-0963">Cytoplasm</keyword>
<evidence type="ECO:0000313" key="15">
    <source>
        <dbReference type="Proteomes" id="UP000035489"/>
    </source>
</evidence>
<dbReference type="InterPro" id="IPR023546">
    <property type="entry name" value="MGMT"/>
</dbReference>
<evidence type="ECO:0000313" key="14">
    <source>
        <dbReference type="EMBL" id="KLK93787.1"/>
    </source>
</evidence>
<dbReference type="Pfam" id="PF12833">
    <property type="entry name" value="HTH_18"/>
    <property type="match status" value="1"/>
</dbReference>
<dbReference type="GO" id="GO:0008270">
    <property type="term" value="F:zinc ion binding"/>
    <property type="evidence" value="ECO:0007669"/>
    <property type="project" value="InterPro"/>
</dbReference>
<dbReference type="PATRIC" id="fig|1225564.3.peg.1934"/>
<comment type="caution">
    <text evidence="14">The sequence shown here is derived from an EMBL/GenBank/DDBJ whole genome shotgun (WGS) entry which is preliminary data.</text>
</comment>